<accession>A0A6I0F719</accession>
<dbReference type="InterPro" id="IPR010940">
    <property type="entry name" value="Mg_prot_MeTrfase_C"/>
</dbReference>
<dbReference type="PANTHER" id="PTHR43861">
    <property type="entry name" value="TRANS-ACONITATE 2-METHYLTRANSFERASE-RELATED"/>
    <property type="match status" value="1"/>
</dbReference>
<dbReference type="NCBIfam" id="TIGR02021">
    <property type="entry name" value="BchM-ChlM"/>
    <property type="match status" value="1"/>
</dbReference>
<sequence length="239" mass="27076">MGRQKRGLLEVNSVAKEFEPYGQQSRRIKEYFDGEAFSRWAAISTGKGNNFAQRKLIEGRQEIHDCLMEWIDPLEGKTLLDAGCGAGFLSDHFAHQGALVKGIDISTKMIAMAQERGQKNTTFEVCDLMSENGNYDILVSMDVLIHYSIEDMPELLAHVLGRVRERAYISFAPSTSWFRFLKVIGEKFSGSSKTTNAYLHPISEIEKILNNLGYRVTRKKLVSNIIYNAVLLEIYPTKD</sequence>
<organism evidence="3 4">
    <name type="scientific">Heliorestis acidaminivorans</name>
    <dbReference type="NCBI Taxonomy" id="553427"/>
    <lineage>
        <taxon>Bacteria</taxon>
        <taxon>Bacillati</taxon>
        <taxon>Bacillota</taxon>
        <taxon>Clostridia</taxon>
        <taxon>Eubacteriales</taxon>
        <taxon>Heliobacteriaceae</taxon>
        <taxon>Heliorestis</taxon>
    </lineage>
</organism>
<dbReference type="GO" id="GO:0046406">
    <property type="term" value="F:magnesium protoporphyrin IX methyltransferase activity"/>
    <property type="evidence" value="ECO:0007669"/>
    <property type="project" value="UniProtKB-UniRule"/>
</dbReference>
<keyword evidence="3" id="KW-0808">Transferase</keyword>
<dbReference type="AlphaFoldDB" id="A0A6I0F719"/>
<keyword evidence="3" id="KW-0489">Methyltransferase</keyword>
<evidence type="ECO:0000259" key="2">
    <source>
        <dbReference type="Pfam" id="PF07109"/>
    </source>
</evidence>
<reference evidence="3 4" key="1">
    <citation type="submission" date="2019-10" db="EMBL/GenBank/DDBJ databases">
        <title>Whole-genome sequence of the extremophile Heliorestis acidaminivorans DSM 24790.</title>
        <authorList>
            <person name="Kyndt J.A."/>
            <person name="Meyer T.E."/>
        </authorList>
    </citation>
    <scope>NUCLEOTIDE SEQUENCE [LARGE SCALE GENOMIC DNA]</scope>
    <source>
        <strain evidence="3 4">DSM 24790</strain>
    </source>
</reference>
<comment type="caution">
    <text evidence="3">The sequence shown here is derived from an EMBL/GenBank/DDBJ whole genome shotgun (WGS) entry which is preliminary data.</text>
</comment>
<name>A0A6I0F719_9FIRM</name>
<dbReference type="Proteomes" id="UP000468766">
    <property type="component" value="Unassembled WGS sequence"/>
</dbReference>
<dbReference type="EMBL" id="WBXO01000004">
    <property type="protein sequence ID" value="KAB2953062.1"/>
    <property type="molecule type" value="Genomic_DNA"/>
</dbReference>
<dbReference type="OrthoDB" id="7365827at2"/>
<dbReference type="GO" id="GO:0015995">
    <property type="term" value="P:chlorophyll biosynthetic process"/>
    <property type="evidence" value="ECO:0007669"/>
    <property type="project" value="UniProtKB-UniRule"/>
</dbReference>
<feature type="domain" description="Magnesium-protoporphyrin IX methyltransferase C-terminal" evidence="2">
    <location>
        <begin position="140"/>
        <end position="234"/>
    </location>
</feature>
<evidence type="ECO:0000313" key="3">
    <source>
        <dbReference type="EMBL" id="KAB2953062.1"/>
    </source>
</evidence>
<dbReference type="Pfam" id="PF07109">
    <property type="entry name" value="Mg-por_mtran_C"/>
    <property type="match status" value="1"/>
</dbReference>
<dbReference type="CDD" id="cd02440">
    <property type="entry name" value="AdoMet_MTases"/>
    <property type="match status" value="1"/>
</dbReference>
<dbReference type="SUPFAM" id="SSF53335">
    <property type="entry name" value="S-adenosyl-L-methionine-dependent methyltransferases"/>
    <property type="match status" value="1"/>
</dbReference>
<dbReference type="InterPro" id="IPR029063">
    <property type="entry name" value="SAM-dependent_MTases_sf"/>
</dbReference>
<protein>
    <recommendedName>
        <fullName evidence="1">Magnesium protoporphyrin IX methyltransferase</fullName>
        <ecNumber evidence="1">2.1.1.11</ecNumber>
    </recommendedName>
</protein>
<dbReference type="InterPro" id="IPR010251">
    <property type="entry name" value="Mg_prot_MeTrfase"/>
</dbReference>
<keyword evidence="4" id="KW-1185">Reference proteome</keyword>
<dbReference type="EC" id="2.1.1.11" evidence="1"/>
<evidence type="ECO:0000256" key="1">
    <source>
        <dbReference type="NCBIfam" id="TIGR02021"/>
    </source>
</evidence>
<gene>
    <name evidence="3" type="primary">bchM</name>
    <name evidence="3" type="ORF">F9B85_07300</name>
</gene>
<dbReference type="Gene3D" id="3.40.50.150">
    <property type="entry name" value="Vaccinia Virus protein VP39"/>
    <property type="match status" value="1"/>
</dbReference>
<evidence type="ECO:0000313" key="4">
    <source>
        <dbReference type="Proteomes" id="UP000468766"/>
    </source>
</evidence>
<proteinExistence type="predicted"/>
<dbReference type="GO" id="GO:0032259">
    <property type="term" value="P:methylation"/>
    <property type="evidence" value="ECO:0007669"/>
    <property type="project" value="UniProtKB-KW"/>
</dbReference>